<feature type="transmembrane region" description="Helical" evidence="1">
    <location>
        <begin position="6"/>
        <end position="22"/>
    </location>
</feature>
<organism evidence="2 3">
    <name type="scientific">Clostridium amylolyticum</name>
    <dbReference type="NCBI Taxonomy" id="1121298"/>
    <lineage>
        <taxon>Bacteria</taxon>
        <taxon>Bacillati</taxon>
        <taxon>Bacillota</taxon>
        <taxon>Clostridia</taxon>
        <taxon>Eubacteriales</taxon>
        <taxon>Clostridiaceae</taxon>
        <taxon>Clostridium</taxon>
    </lineage>
</organism>
<evidence type="ECO:0000313" key="3">
    <source>
        <dbReference type="Proteomes" id="UP000184080"/>
    </source>
</evidence>
<dbReference type="Proteomes" id="UP000184080">
    <property type="component" value="Unassembled WGS sequence"/>
</dbReference>
<dbReference type="RefSeq" id="WP_073009358.1">
    <property type="nucleotide sequence ID" value="NZ_FQZO01000006.1"/>
</dbReference>
<gene>
    <name evidence="2" type="ORF">SAMN05444401_3368</name>
</gene>
<feature type="transmembrane region" description="Helical" evidence="1">
    <location>
        <begin position="29"/>
        <end position="54"/>
    </location>
</feature>
<keyword evidence="1" id="KW-0812">Transmembrane</keyword>
<proteinExistence type="predicted"/>
<sequence>MEIFKIVSFGLVAVFLFLLFKDKRSDLSVLIALIASIVIFLFILDKISMIFHFMQEIAVKANIDTVYLNIVLKIIGIAFISSLGSEVCKDAGANTIANKIELSGKILILTLAIPILMSLLDSILKIM</sequence>
<reference evidence="2 3" key="1">
    <citation type="submission" date="2016-11" db="EMBL/GenBank/DDBJ databases">
        <authorList>
            <person name="Jaros S."/>
            <person name="Januszkiewicz K."/>
            <person name="Wedrychowicz H."/>
        </authorList>
    </citation>
    <scope>NUCLEOTIDE SEQUENCE [LARGE SCALE GENOMIC DNA]</scope>
    <source>
        <strain evidence="2 3">DSM 21864</strain>
    </source>
</reference>
<evidence type="ECO:0000256" key="1">
    <source>
        <dbReference type="SAM" id="Phobius"/>
    </source>
</evidence>
<dbReference type="OrthoDB" id="1682150at2"/>
<feature type="transmembrane region" description="Helical" evidence="1">
    <location>
        <begin position="66"/>
        <end position="85"/>
    </location>
</feature>
<accession>A0A1M6KHW6</accession>
<keyword evidence="3" id="KW-1185">Reference proteome</keyword>
<protein>
    <submittedName>
        <fullName evidence="2">Stage III sporulation protein AD</fullName>
    </submittedName>
</protein>
<dbReference type="EMBL" id="FQZO01000006">
    <property type="protein sequence ID" value="SHJ58527.1"/>
    <property type="molecule type" value="Genomic_DNA"/>
</dbReference>
<name>A0A1M6KHW6_9CLOT</name>
<dbReference type="Pfam" id="PF06686">
    <property type="entry name" value="SpoIIIAC"/>
    <property type="match status" value="2"/>
</dbReference>
<dbReference type="NCBIfam" id="TIGR02849">
    <property type="entry name" value="spore_III_AD"/>
    <property type="match status" value="1"/>
</dbReference>
<dbReference type="STRING" id="1121298.SAMN05444401_3368"/>
<dbReference type="InterPro" id="IPR025664">
    <property type="entry name" value="Spore_III_AC/AD"/>
</dbReference>
<keyword evidence="1" id="KW-0472">Membrane</keyword>
<feature type="transmembrane region" description="Helical" evidence="1">
    <location>
        <begin position="106"/>
        <end position="124"/>
    </location>
</feature>
<keyword evidence="1" id="KW-1133">Transmembrane helix</keyword>
<dbReference type="InterPro" id="IPR014211">
    <property type="entry name" value="Spore_III_AD"/>
</dbReference>
<evidence type="ECO:0000313" key="2">
    <source>
        <dbReference type="EMBL" id="SHJ58527.1"/>
    </source>
</evidence>
<dbReference type="AlphaFoldDB" id="A0A1M6KHW6"/>